<evidence type="ECO:0000256" key="2">
    <source>
        <dbReference type="ARBA" id="ARBA00022839"/>
    </source>
</evidence>
<dbReference type="Gene3D" id="3.30.420.10">
    <property type="entry name" value="Ribonuclease H-like superfamily/Ribonuclease H"/>
    <property type="match status" value="1"/>
</dbReference>
<sequence>MIDAELFISVDIESSGPIPGEFSLLSIGAVSVDQPQVSFYIELQPDSLKHDPESLAVTGFDIAQLARTGIEPREAMQRFSGWLSEVSALGQKPIFLGLNAPFDWSFVNYYFYKYCGSNPFGFAALDLKAYYMGVEGIRWDETKSSRMARTLGPALSATHNALDDARYQAELFRLMRKRRILQG</sequence>
<dbReference type="InterPro" id="IPR036397">
    <property type="entry name" value="RNaseH_sf"/>
</dbReference>
<dbReference type="SMART" id="SM00479">
    <property type="entry name" value="EXOIII"/>
    <property type="match status" value="1"/>
</dbReference>
<dbReference type="Proteomes" id="UP001302716">
    <property type="component" value="Chromosome"/>
</dbReference>
<evidence type="ECO:0000256" key="1">
    <source>
        <dbReference type="ARBA" id="ARBA00022722"/>
    </source>
</evidence>
<dbReference type="InterPro" id="IPR013520">
    <property type="entry name" value="Ribonucl_H"/>
</dbReference>
<name>A0AAU0BEU0_9XANT</name>
<dbReference type="Pfam" id="PF00929">
    <property type="entry name" value="RNase_T"/>
    <property type="match status" value="1"/>
</dbReference>
<dbReference type="AlphaFoldDB" id="A0AAU0BEU0"/>
<dbReference type="GO" id="GO:0004527">
    <property type="term" value="F:exonuclease activity"/>
    <property type="evidence" value="ECO:0007669"/>
    <property type="project" value="UniProtKB-KW"/>
</dbReference>
<proteinExistence type="predicted"/>
<dbReference type="GO" id="GO:0006259">
    <property type="term" value="P:DNA metabolic process"/>
    <property type="evidence" value="ECO:0007669"/>
    <property type="project" value="UniProtKB-ARBA"/>
</dbReference>
<keyword evidence="1" id="KW-0540">Nuclease</keyword>
<dbReference type="CDD" id="cd06127">
    <property type="entry name" value="DEDDh"/>
    <property type="match status" value="1"/>
</dbReference>
<reference evidence="4 5" key="1">
    <citation type="submission" date="2022-08" db="EMBL/GenBank/DDBJ databases">
        <title>Whole genome sequencing-based tracing of a 2022 introduction and outbreak of Xanthomonas hortorum pv. pelargonii.</title>
        <authorList>
            <person name="Iruegas-Bocardo F."/>
            <person name="Weisberg A.K."/>
            <person name="Riutta E.R."/>
            <person name="Kilday K."/>
            <person name="Bonkowski J.C."/>
            <person name="Creswell T."/>
            <person name="Daughtrey M.L."/>
            <person name="Rane K."/>
            <person name="Grunwald N.J."/>
            <person name="Chang J.H."/>
            <person name="Putnam M.L."/>
        </authorList>
    </citation>
    <scope>NUCLEOTIDE SEQUENCE [LARGE SCALE GENOMIC DNA]</scope>
    <source>
        <strain evidence="4 5">22-323</strain>
    </source>
</reference>
<evidence type="ECO:0000313" key="5">
    <source>
        <dbReference type="Proteomes" id="UP001302716"/>
    </source>
</evidence>
<accession>A0AAU0BEU0</accession>
<feature type="domain" description="Exonuclease" evidence="3">
    <location>
        <begin position="6"/>
        <end position="181"/>
    </location>
</feature>
<dbReference type="InterPro" id="IPR012337">
    <property type="entry name" value="RNaseH-like_sf"/>
</dbReference>
<evidence type="ECO:0000259" key="3">
    <source>
        <dbReference type="SMART" id="SM00479"/>
    </source>
</evidence>
<dbReference type="GO" id="GO:0003676">
    <property type="term" value="F:nucleic acid binding"/>
    <property type="evidence" value="ECO:0007669"/>
    <property type="project" value="InterPro"/>
</dbReference>
<protein>
    <submittedName>
        <fullName evidence="4">Exonuclease domain-containing protein</fullName>
    </submittedName>
</protein>
<organism evidence="4 5">
    <name type="scientific">Xanthomonas hydrangeae</name>
    <dbReference type="NCBI Taxonomy" id="2775159"/>
    <lineage>
        <taxon>Bacteria</taxon>
        <taxon>Pseudomonadati</taxon>
        <taxon>Pseudomonadota</taxon>
        <taxon>Gammaproteobacteria</taxon>
        <taxon>Lysobacterales</taxon>
        <taxon>Lysobacteraceae</taxon>
        <taxon>Xanthomonas</taxon>
    </lineage>
</organism>
<dbReference type="SUPFAM" id="SSF53098">
    <property type="entry name" value="Ribonuclease H-like"/>
    <property type="match status" value="1"/>
</dbReference>
<keyword evidence="2 4" id="KW-0269">Exonuclease</keyword>
<dbReference type="EMBL" id="CP103836">
    <property type="protein sequence ID" value="WOB51311.1"/>
    <property type="molecule type" value="Genomic_DNA"/>
</dbReference>
<keyword evidence="2 4" id="KW-0378">Hydrolase</keyword>
<evidence type="ECO:0000313" key="4">
    <source>
        <dbReference type="EMBL" id="WOB51311.1"/>
    </source>
</evidence>
<keyword evidence="5" id="KW-1185">Reference proteome</keyword>
<gene>
    <name evidence="4" type="ORF">NYR97_08065</name>
</gene>
<dbReference type="RefSeq" id="WP_316697460.1">
    <property type="nucleotide sequence ID" value="NZ_CP103836.1"/>
</dbReference>